<evidence type="ECO:0000256" key="2">
    <source>
        <dbReference type="ARBA" id="ARBA00006690"/>
    </source>
</evidence>
<keyword evidence="3" id="KW-0813">Transport</keyword>
<reference evidence="8" key="2">
    <citation type="submission" date="2023-06" db="EMBL/GenBank/DDBJ databases">
        <authorList>
            <person name="Ma L."/>
            <person name="Liu K.-W."/>
            <person name="Li Z."/>
            <person name="Hsiao Y.-Y."/>
            <person name="Qi Y."/>
            <person name="Fu T."/>
            <person name="Tang G."/>
            <person name="Zhang D."/>
            <person name="Sun W.-H."/>
            <person name="Liu D.-K."/>
            <person name="Li Y."/>
            <person name="Chen G.-Z."/>
            <person name="Liu X.-D."/>
            <person name="Liao X.-Y."/>
            <person name="Jiang Y.-T."/>
            <person name="Yu X."/>
            <person name="Hao Y."/>
            <person name="Huang J."/>
            <person name="Zhao X.-W."/>
            <person name="Ke S."/>
            <person name="Chen Y.-Y."/>
            <person name="Wu W.-L."/>
            <person name="Hsu J.-L."/>
            <person name="Lin Y.-F."/>
            <person name="Huang M.-D."/>
            <person name="Li C.-Y."/>
            <person name="Huang L."/>
            <person name="Wang Z.-W."/>
            <person name="Zhao X."/>
            <person name="Zhong W.-Y."/>
            <person name="Peng D.-H."/>
            <person name="Ahmad S."/>
            <person name="Lan S."/>
            <person name="Zhang J.-S."/>
            <person name="Tsai W.-C."/>
            <person name="Van De Peer Y."/>
            <person name="Liu Z.-J."/>
        </authorList>
    </citation>
    <scope>NUCLEOTIDE SEQUENCE</scope>
    <source>
        <strain evidence="8">SCP</strain>
        <tissue evidence="8">Leaves</tissue>
    </source>
</reference>
<keyword evidence="9" id="KW-1185">Reference proteome</keyword>
<organism evidence="8 9">
    <name type="scientific">Acorus gramineus</name>
    <name type="common">Dwarf sweet flag</name>
    <dbReference type="NCBI Taxonomy" id="55184"/>
    <lineage>
        <taxon>Eukaryota</taxon>
        <taxon>Viridiplantae</taxon>
        <taxon>Streptophyta</taxon>
        <taxon>Embryophyta</taxon>
        <taxon>Tracheophyta</taxon>
        <taxon>Spermatophyta</taxon>
        <taxon>Magnoliopsida</taxon>
        <taxon>Liliopsida</taxon>
        <taxon>Acoraceae</taxon>
        <taxon>Acorus</taxon>
    </lineage>
</organism>
<feature type="compositionally biased region" description="Polar residues" evidence="7">
    <location>
        <begin position="190"/>
        <end position="199"/>
    </location>
</feature>
<evidence type="ECO:0000256" key="3">
    <source>
        <dbReference type="ARBA" id="ARBA00022448"/>
    </source>
</evidence>
<sequence>MLSLPKTRYIIVGLLEALGAASGMAAGAVLSGESIPILSQEIIFLDAARQLKRGQNNANLKSGQGTWIKKETLKVKKVFVNGCEGAPLLPVLFVIVNMAFNISLLHLIKISSAVVSCLASTFSDHSFGVLYNMYSGFCGLAKVHNLVLWRFGDQKNMNRLAYLVSPMEEESHDADEEDIVSQAVEKNGRPQGNSSHDLA</sequence>
<evidence type="ECO:0000256" key="4">
    <source>
        <dbReference type="ARBA" id="ARBA00022692"/>
    </source>
</evidence>
<evidence type="ECO:0000313" key="8">
    <source>
        <dbReference type="EMBL" id="KAK1277810.1"/>
    </source>
</evidence>
<keyword evidence="5" id="KW-1133">Transmembrane helix</keyword>
<dbReference type="PANTHER" id="PTHR31326:SF3">
    <property type="entry name" value="PROTEIN CLT3, CHLOROPLASTIC"/>
    <property type="match status" value="1"/>
</dbReference>
<dbReference type="GO" id="GO:0016020">
    <property type="term" value="C:membrane"/>
    <property type="evidence" value="ECO:0007669"/>
    <property type="project" value="UniProtKB-SubCell"/>
</dbReference>
<comment type="caution">
    <text evidence="8">The sequence shown here is derived from an EMBL/GenBank/DDBJ whole genome shotgun (WGS) entry which is preliminary data.</text>
</comment>
<dbReference type="AlphaFoldDB" id="A0AAV9BMK8"/>
<evidence type="ECO:0000256" key="7">
    <source>
        <dbReference type="SAM" id="MobiDB-lite"/>
    </source>
</evidence>
<dbReference type="InterPro" id="IPR013936">
    <property type="entry name" value="CRT-like"/>
</dbReference>
<accession>A0AAV9BMK8</accession>
<evidence type="ECO:0000256" key="5">
    <source>
        <dbReference type="ARBA" id="ARBA00022989"/>
    </source>
</evidence>
<reference evidence="8" key="1">
    <citation type="journal article" date="2023" name="Nat. Commun.">
        <title>Diploid and tetraploid genomes of Acorus and the evolution of monocots.</title>
        <authorList>
            <person name="Ma L."/>
            <person name="Liu K.W."/>
            <person name="Li Z."/>
            <person name="Hsiao Y.Y."/>
            <person name="Qi Y."/>
            <person name="Fu T."/>
            <person name="Tang G.D."/>
            <person name="Zhang D."/>
            <person name="Sun W.H."/>
            <person name="Liu D.K."/>
            <person name="Li Y."/>
            <person name="Chen G.Z."/>
            <person name="Liu X.D."/>
            <person name="Liao X.Y."/>
            <person name="Jiang Y.T."/>
            <person name="Yu X."/>
            <person name="Hao Y."/>
            <person name="Huang J."/>
            <person name="Zhao X.W."/>
            <person name="Ke S."/>
            <person name="Chen Y.Y."/>
            <person name="Wu W.L."/>
            <person name="Hsu J.L."/>
            <person name="Lin Y.F."/>
            <person name="Huang M.D."/>
            <person name="Li C.Y."/>
            <person name="Huang L."/>
            <person name="Wang Z.W."/>
            <person name="Zhao X."/>
            <person name="Zhong W.Y."/>
            <person name="Peng D.H."/>
            <person name="Ahmad S."/>
            <person name="Lan S."/>
            <person name="Zhang J.S."/>
            <person name="Tsai W.C."/>
            <person name="Van de Peer Y."/>
            <person name="Liu Z.J."/>
        </authorList>
    </citation>
    <scope>NUCLEOTIDE SEQUENCE</scope>
    <source>
        <strain evidence="8">SCP</strain>
    </source>
</reference>
<keyword evidence="4" id="KW-0812">Transmembrane</keyword>
<evidence type="ECO:0000313" key="9">
    <source>
        <dbReference type="Proteomes" id="UP001179952"/>
    </source>
</evidence>
<evidence type="ECO:0000256" key="6">
    <source>
        <dbReference type="ARBA" id="ARBA00023136"/>
    </source>
</evidence>
<dbReference type="EMBL" id="JAUJYN010000002">
    <property type="protein sequence ID" value="KAK1277810.1"/>
    <property type="molecule type" value="Genomic_DNA"/>
</dbReference>
<keyword evidence="6" id="KW-0472">Membrane</keyword>
<proteinExistence type="inferred from homology"/>
<feature type="region of interest" description="Disordered" evidence="7">
    <location>
        <begin position="172"/>
        <end position="199"/>
    </location>
</feature>
<dbReference type="Proteomes" id="UP001179952">
    <property type="component" value="Unassembled WGS sequence"/>
</dbReference>
<gene>
    <name evidence="8" type="ORF">QJS04_geneDACA016558</name>
</gene>
<name>A0AAV9BMK8_ACOGR</name>
<comment type="subcellular location">
    <subcellularLocation>
        <location evidence="1">Membrane</location>
        <topology evidence="1">Multi-pass membrane protein</topology>
    </subcellularLocation>
</comment>
<evidence type="ECO:0000256" key="1">
    <source>
        <dbReference type="ARBA" id="ARBA00004141"/>
    </source>
</evidence>
<protein>
    <submittedName>
        <fullName evidence="8">Uncharacterized protein</fullName>
    </submittedName>
</protein>
<comment type="similarity">
    <text evidence="2">Belongs to the CRT-like transporter family.</text>
</comment>
<dbReference type="PANTHER" id="PTHR31326">
    <property type="entry name" value="PROTEIN CLT2, CHLOROPLASTIC"/>
    <property type="match status" value="1"/>
</dbReference>